<feature type="compositionally biased region" description="Gly residues" evidence="1">
    <location>
        <begin position="54"/>
        <end position="64"/>
    </location>
</feature>
<feature type="transmembrane region" description="Helical" evidence="2">
    <location>
        <begin position="191"/>
        <end position="216"/>
    </location>
</feature>
<feature type="transmembrane region" description="Helical" evidence="2">
    <location>
        <begin position="126"/>
        <end position="152"/>
    </location>
</feature>
<dbReference type="RefSeq" id="WP_136721742.1">
    <property type="nucleotide sequence ID" value="NZ_SUMC01000002.1"/>
</dbReference>
<evidence type="ECO:0000313" key="4">
    <source>
        <dbReference type="Proteomes" id="UP000305778"/>
    </source>
</evidence>
<sequence length="252" mass="26628">MTEATMIMATALRERRSPERDNPFAPPPEDAPEQPWQPRQPDDSNSSDDSGGPDKPGGSGGSQGGAPDDAGRPRWGSQWSSQQPGRQGGDLGGRPAGPRPGPPGAPRFDPTDPAQRRARYALLCGMWALFAALLNWTPISLLLAALALYWGISSLRMKPEERAAARAAAAAALSIPEPPRPSGDEKPQRTAAVSGIVTSGIALALIASAFTAHLVYDDYYTCTRDALTSASHDACADLLPKHLRPFLGANNT</sequence>
<keyword evidence="2" id="KW-0472">Membrane</keyword>
<feature type="region of interest" description="Disordered" evidence="1">
    <location>
        <begin position="1"/>
        <end position="112"/>
    </location>
</feature>
<reference evidence="3 4" key="1">
    <citation type="submission" date="2019-04" db="EMBL/GenBank/DDBJ databases">
        <title>Streptomyces oryziradicis sp. nov., a novel actinomycete isolated from rhizosphere soil of rice (Oryza sativa L.).</title>
        <authorList>
            <person name="Li C."/>
        </authorList>
    </citation>
    <scope>NUCLEOTIDE SEQUENCE [LARGE SCALE GENOMIC DNA]</scope>
    <source>
        <strain evidence="3 4">NEAU-C40</strain>
    </source>
</reference>
<dbReference type="EMBL" id="SUMC01000002">
    <property type="protein sequence ID" value="TKA12866.1"/>
    <property type="molecule type" value="Genomic_DNA"/>
</dbReference>
<gene>
    <name evidence="3" type="ORF">FCI23_02350</name>
</gene>
<evidence type="ECO:0000313" key="3">
    <source>
        <dbReference type="EMBL" id="TKA12866.1"/>
    </source>
</evidence>
<evidence type="ECO:0008006" key="5">
    <source>
        <dbReference type="Google" id="ProtNLM"/>
    </source>
</evidence>
<dbReference type="OrthoDB" id="4337297at2"/>
<keyword evidence="4" id="KW-1185">Reference proteome</keyword>
<comment type="caution">
    <text evidence="3">The sequence shown here is derived from an EMBL/GenBank/DDBJ whole genome shotgun (WGS) entry which is preliminary data.</text>
</comment>
<feature type="compositionally biased region" description="Gly residues" evidence="1">
    <location>
        <begin position="86"/>
        <end position="95"/>
    </location>
</feature>
<proteinExistence type="predicted"/>
<dbReference type="Proteomes" id="UP000305778">
    <property type="component" value="Unassembled WGS sequence"/>
</dbReference>
<feature type="compositionally biased region" description="Basic and acidic residues" evidence="1">
    <location>
        <begin position="12"/>
        <end position="22"/>
    </location>
</feature>
<name>A0A4U0SS98_9ACTN</name>
<keyword evidence="2" id="KW-1133">Transmembrane helix</keyword>
<keyword evidence="2" id="KW-0812">Transmembrane</keyword>
<accession>A0A4U0SS98</accession>
<dbReference type="AlphaFoldDB" id="A0A4U0SS98"/>
<protein>
    <recommendedName>
        <fullName evidence="5">Integral membrane protein</fullName>
    </recommendedName>
</protein>
<evidence type="ECO:0000256" key="1">
    <source>
        <dbReference type="SAM" id="MobiDB-lite"/>
    </source>
</evidence>
<organism evidence="3 4">
    <name type="scientific">Actinacidiphila oryziradicis</name>
    <dbReference type="NCBI Taxonomy" id="2571141"/>
    <lineage>
        <taxon>Bacteria</taxon>
        <taxon>Bacillati</taxon>
        <taxon>Actinomycetota</taxon>
        <taxon>Actinomycetes</taxon>
        <taxon>Kitasatosporales</taxon>
        <taxon>Streptomycetaceae</taxon>
        <taxon>Actinacidiphila</taxon>
    </lineage>
</organism>
<evidence type="ECO:0000256" key="2">
    <source>
        <dbReference type="SAM" id="Phobius"/>
    </source>
</evidence>